<keyword evidence="1 3" id="KW-0378">Hydrolase</keyword>
<protein>
    <submittedName>
        <fullName evidence="3">MBL fold metallo-hydrolase</fullName>
    </submittedName>
</protein>
<dbReference type="GO" id="GO:0042781">
    <property type="term" value="F:3'-tRNA processing endoribonuclease activity"/>
    <property type="evidence" value="ECO:0007669"/>
    <property type="project" value="TreeGrafter"/>
</dbReference>
<dbReference type="SUPFAM" id="SSF56281">
    <property type="entry name" value="Metallo-hydrolase/oxidoreductase"/>
    <property type="match status" value="1"/>
</dbReference>
<gene>
    <name evidence="3" type="ORF">F4Y60_11290</name>
</gene>
<evidence type="ECO:0000256" key="1">
    <source>
        <dbReference type="ARBA" id="ARBA00022801"/>
    </source>
</evidence>
<dbReference type="Pfam" id="PF12706">
    <property type="entry name" value="Lactamase_B_2"/>
    <property type="match status" value="1"/>
</dbReference>
<sequence length="269" mass="29993">MSSLDVTLLGTGTPNPNPDRAGASYLFRAADFRFMIDCGPGALLRLGQAGANASDIDHLFFTHYHLDHWADFGPFLVNRWIRGSRTPLRAYGPAGLQELVSNVLALHRRDLEYRRKIRAEPMDLPEVVATEVDEGFIFDHQGLIVAPFDVAHYPIGQPFGFRVEARDRKIVLSGDTCPNENLIRNALNADVLIHECVEYGAWTATDIARDHMQHAHTPPAALGRIATDARARLCVTTHMLAASRPEELHRRIRQEFSGPLVIGQDLMTL</sequence>
<evidence type="ECO:0000259" key="2">
    <source>
        <dbReference type="SMART" id="SM00849"/>
    </source>
</evidence>
<dbReference type="InterPro" id="IPR044094">
    <property type="entry name" value="AtsA-like_MBL-fold"/>
</dbReference>
<organism evidence="3">
    <name type="scientific">Boseongicola sp. SB0664_bin_43</name>
    <dbReference type="NCBI Taxonomy" id="2604844"/>
    <lineage>
        <taxon>Bacteria</taxon>
        <taxon>Pseudomonadati</taxon>
        <taxon>Pseudomonadota</taxon>
        <taxon>Alphaproteobacteria</taxon>
        <taxon>Rhodobacterales</taxon>
        <taxon>Paracoccaceae</taxon>
        <taxon>Boseongicola</taxon>
    </lineage>
</organism>
<feature type="domain" description="Metallo-beta-lactamase" evidence="2">
    <location>
        <begin position="21"/>
        <end position="224"/>
    </location>
</feature>
<comment type="caution">
    <text evidence="3">The sequence shown here is derived from an EMBL/GenBank/DDBJ whole genome shotgun (WGS) entry which is preliminary data.</text>
</comment>
<dbReference type="AlphaFoldDB" id="A0A6B0Y4K2"/>
<dbReference type="InterPro" id="IPR036866">
    <property type="entry name" value="RibonucZ/Hydroxyglut_hydro"/>
</dbReference>
<dbReference type="CDD" id="cd07719">
    <property type="entry name" value="arylsulfatase_AtsA-like_MBL-fold"/>
    <property type="match status" value="1"/>
</dbReference>
<dbReference type="InterPro" id="IPR001279">
    <property type="entry name" value="Metallo-B-lactamas"/>
</dbReference>
<name>A0A6B0Y4K2_9RHOB</name>
<reference evidence="3" key="1">
    <citation type="submission" date="2019-09" db="EMBL/GenBank/DDBJ databases">
        <title>Characterisation of the sponge microbiome using genome-centric metagenomics.</title>
        <authorList>
            <person name="Engelberts J.P."/>
            <person name="Robbins S.J."/>
            <person name="De Goeij J.M."/>
            <person name="Aranda M."/>
            <person name="Bell S.C."/>
            <person name="Webster N.S."/>
        </authorList>
    </citation>
    <scope>NUCLEOTIDE SEQUENCE</scope>
    <source>
        <strain evidence="3">SB0664_bin_43</strain>
    </source>
</reference>
<dbReference type="PANTHER" id="PTHR46018">
    <property type="entry name" value="ZINC PHOSPHODIESTERASE ELAC PROTEIN 1"/>
    <property type="match status" value="1"/>
</dbReference>
<dbReference type="PANTHER" id="PTHR46018:SF2">
    <property type="entry name" value="ZINC PHOSPHODIESTERASE ELAC PROTEIN 1"/>
    <property type="match status" value="1"/>
</dbReference>
<dbReference type="SMART" id="SM00849">
    <property type="entry name" value="Lactamase_B"/>
    <property type="match status" value="1"/>
</dbReference>
<proteinExistence type="predicted"/>
<evidence type="ECO:0000313" key="3">
    <source>
        <dbReference type="EMBL" id="MXY34649.1"/>
    </source>
</evidence>
<dbReference type="EMBL" id="VXRY01000459">
    <property type="protein sequence ID" value="MXY34649.1"/>
    <property type="molecule type" value="Genomic_DNA"/>
</dbReference>
<accession>A0A6B0Y4K2</accession>
<dbReference type="Gene3D" id="3.60.15.10">
    <property type="entry name" value="Ribonuclease Z/Hydroxyacylglutathione hydrolase-like"/>
    <property type="match status" value="1"/>
</dbReference>